<keyword evidence="2" id="KW-1185">Reference proteome</keyword>
<dbReference type="OrthoDB" id="66881at2759"/>
<evidence type="ECO:0000313" key="2">
    <source>
        <dbReference type="Proteomes" id="UP000531151"/>
    </source>
</evidence>
<dbReference type="AlphaFoldDB" id="A0A7K4JUJ2"/>
<dbReference type="EMBL" id="VWPV01080919">
    <property type="protein sequence ID" value="NWH68915.1"/>
    <property type="molecule type" value="Genomic_DNA"/>
</dbReference>
<dbReference type="Proteomes" id="UP000531151">
    <property type="component" value="Unassembled WGS sequence"/>
</dbReference>
<reference evidence="1 2" key="1">
    <citation type="submission" date="2019-09" db="EMBL/GenBank/DDBJ databases">
        <title>Bird 10,000 Genomes (B10K) Project - Family phase.</title>
        <authorList>
            <person name="Zhang G."/>
        </authorList>
    </citation>
    <scope>NUCLEOTIDE SEQUENCE [LARGE SCALE GENOMIC DNA]</scope>
    <source>
        <strain evidence="1">B10K-CU-031-07</strain>
        <tissue evidence="1">Muscle</tissue>
    </source>
</reference>
<proteinExistence type="predicted"/>
<accession>A0A7K4JUJ2</accession>
<name>A0A7K4JUJ2_GEOCA</name>
<protein>
    <submittedName>
        <fullName evidence="1">FXRD2 protein</fullName>
    </submittedName>
</protein>
<sequence length="101" mass="11787">MKLRPPDWPLPRPDAIHHIVEDFLTDWTAPNAHILPLRRFLENCLSTDLRNFFAESCFLFVFTRQKLPPFCQHGYITMQGLVGSLQLWHHAVEAGLLEDFT</sequence>
<gene>
    <name evidence="1" type="primary">Foxred2</name>
    <name evidence="1" type="ORF">GEOCAL_R06084</name>
</gene>
<feature type="non-terminal residue" evidence="1">
    <location>
        <position position="101"/>
    </location>
</feature>
<organism evidence="1 2">
    <name type="scientific">Geococcyx californianus</name>
    <name type="common">Greater roadrunner</name>
    <name type="synonym">Saurothera californiana</name>
    <dbReference type="NCBI Taxonomy" id="8947"/>
    <lineage>
        <taxon>Eukaryota</taxon>
        <taxon>Metazoa</taxon>
        <taxon>Chordata</taxon>
        <taxon>Craniata</taxon>
        <taxon>Vertebrata</taxon>
        <taxon>Euteleostomi</taxon>
        <taxon>Archelosauria</taxon>
        <taxon>Archosauria</taxon>
        <taxon>Dinosauria</taxon>
        <taxon>Saurischia</taxon>
        <taxon>Theropoda</taxon>
        <taxon>Coelurosauria</taxon>
        <taxon>Aves</taxon>
        <taxon>Neognathae</taxon>
        <taxon>Neoaves</taxon>
        <taxon>Otidimorphae</taxon>
        <taxon>Cuculiformes</taxon>
        <taxon>Neomorphidae</taxon>
        <taxon>Geococcyx</taxon>
    </lineage>
</organism>
<evidence type="ECO:0000313" key="1">
    <source>
        <dbReference type="EMBL" id="NWH68915.1"/>
    </source>
</evidence>
<comment type="caution">
    <text evidence="1">The sequence shown here is derived from an EMBL/GenBank/DDBJ whole genome shotgun (WGS) entry which is preliminary data.</text>
</comment>
<feature type="non-terminal residue" evidence="1">
    <location>
        <position position="1"/>
    </location>
</feature>